<gene>
    <name evidence="1" type="ORF">UFOPK3288_00736</name>
</gene>
<accession>A0A6J7CA07</accession>
<sequence length="188" mass="20136">MNSNIRVAPMVVGAGLDIDGDKVTINQLTISNPELATYLLSKEGPEQLVALVDLINLAVSVKNLAGSSLETENVKKSAEMVVQSLNGTVASLLESIKLKTGQLMDPDSGVIAQKMRETATSIGDNQESKLRDLLSPKKDGTPISDLQSTITTALTVHVNGLKTDITAVTQLLNEYIGSQKNNLKFQKF</sequence>
<dbReference type="AlphaFoldDB" id="A0A6J7CA07"/>
<dbReference type="EMBL" id="CAFBLC010000019">
    <property type="protein sequence ID" value="CAB4854510.1"/>
    <property type="molecule type" value="Genomic_DNA"/>
</dbReference>
<proteinExistence type="predicted"/>
<reference evidence="1" key="1">
    <citation type="submission" date="2020-05" db="EMBL/GenBank/DDBJ databases">
        <authorList>
            <person name="Chiriac C."/>
            <person name="Salcher M."/>
            <person name="Ghai R."/>
            <person name="Kavagutti S V."/>
        </authorList>
    </citation>
    <scope>NUCLEOTIDE SEQUENCE</scope>
</reference>
<protein>
    <submittedName>
        <fullName evidence="1">Unannotated protein</fullName>
    </submittedName>
</protein>
<organism evidence="1">
    <name type="scientific">freshwater metagenome</name>
    <dbReference type="NCBI Taxonomy" id="449393"/>
    <lineage>
        <taxon>unclassified sequences</taxon>
        <taxon>metagenomes</taxon>
        <taxon>ecological metagenomes</taxon>
    </lineage>
</organism>
<name>A0A6J7CA07_9ZZZZ</name>
<evidence type="ECO:0000313" key="1">
    <source>
        <dbReference type="EMBL" id="CAB4854510.1"/>
    </source>
</evidence>